<dbReference type="InterPro" id="IPR007029">
    <property type="entry name" value="YHS_dom"/>
</dbReference>
<feature type="domain" description="TRASH" evidence="1">
    <location>
        <begin position="4"/>
        <end position="41"/>
    </location>
</feature>
<dbReference type="EMBL" id="VTOW01000001">
    <property type="protein sequence ID" value="NKE69437.1"/>
    <property type="molecule type" value="Genomic_DNA"/>
</dbReference>
<comment type="caution">
    <text evidence="2">The sequence shown here is derived from an EMBL/GenBank/DDBJ whole genome shotgun (WGS) entry which is preliminary data.</text>
</comment>
<dbReference type="RefSeq" id="WP_168057734.1">
    <property type="nucleotide sequence ID" value="NZ_VTOW01000001.1"/>
</dbReference>
<reference evidence="2 3" key="1">
    <citation type="journal article" date="2020" name="Nature">
        <title>Bacterial chemolithoautotrophy via manganese oxidation.</title>
        <authorList>
            <person name="Yu H."/>
            <person name="Leadbetter J.R."/>
        </authorList>
    </citation>
    <scope>NUCLEOTIDE SEQUENCE [LARGE SCALE GENOMIC DNA]</scope>
    <source>
        <strain evidence="2 3">Mn-1</strain>
    </source>
</reference>
<gene>
    <name evidence="2" type="ORF">MNODULE_01555</name>
</gene>
<dbReference type="InterPro" id="IPR012348">
    <property type="entry name" value="RNR-like"/>
</dbReference>
<dbReference type="Proteomes" id="UP000534783">
    <property type="component" value="Unassembled WGS sequence"/>
</dbReference>
<evidence type="ECO:0000313" key="2">
    <source>
        <dbReference type="EMBL" id="NKE69437.1"/>
    </source>
</evidence>
<dbReference type="SUPFAM" id="SSF47240">
    <property type="entry name" value="Ferritin-like"/>
    <property type="match status" value="1"/>
</dbReference>
<dbReference type="InterPro" id="IPR009078">
    <property type="entry name" value="Ferritin-like_SF"/>
</dbReference>
<organism evidence="2 3">
    <name type="scientific">Candidatus Manganitrophus noduliformans</name>
    <dbReference type="NCBI Taxonomy" id="2606439"/>
    <lineage>
        <taxon>Bacteria</taxon>
        <taxon>Pseudomonadati</taxon>
        <taxon>Nitrospirota</taxon>
        <taxon>Nitrospiria</taxon>
        <taxon>Candidatus Troglogloeales</taxon>
        <taxon>Candidatus Manganitrophaceae</taxon>
        <taxon>Candidatus Manganitrophus</taxon>
    </lineage>
</organism>
<dbReference type="Pfam" id="PF04945">
    <property type="entry name" value="YHS"/>
    <property type="match status" value="1"/>
</dbReference>
<sequence>MSRDPVCGVLIDEKLSTSLKYEGRKYYFCGDSCRKHFHEIPEKYLLIKAA</sequence>
<keyword evidence="3" id="KW-1185">Reference proteome</keyword>
<evidence type="ECO:0000259" key="1">
    <source>
        <dbReference type="SMART" id="SM00746"/>
    </source>
</evidence>
<dbReference type="Gene3D" id="1.10.620.20">
    <property type="entry name" value="Ribonucleotide Reductase, subunit A"/>
    <property type="match status" value="1"/>
</dbReference>
<proteinExistence type="predicted"/>
<dbReference type="SMART" id="SM00746">
    <property type="entry name" value="TRASH"/>
    <property type="match status" value="1"/>
</dbReference>
<dbReference type="GO" id="GO:0016491">
    <property type="term" value="F:oxidoreductase activity"/>
    <property type="evidence" value="ECO:0007669"/>
    <property type="project" value="InterPro"/>
</dbReference>
<name>A0A7X6DLP9_9BACT</name>
<protein>
    <submittedName>
        <fullName evidence="2">YHS domain-containing protein</fullName>
    </submittedName>
</protein>
<dbReference type="InterPro" id="IPR011017">
    <property type="entry name" value="TRASH_dom"/>
</dbReference>
<accession>A0A7X6DLP9</accession>
<evidence type="ECO:0000313" key="3">
    <source>
        <dbReference type="Proteomes" id="UP000534783"/>
    </source>
</evidence>
<dbReference type="AlphaFoldDB" id="A0A7X6DLP9"/>